<name>A0A9P6FW94_9FUNG</name>
<comment type="caution">
    <text evidence="1">The sequence shown here is derived from an EMBL/GenBank/DDBJ whole genome shotgun (WGS) entry which is preliminary data.</text>
</comment>
<evidence type="ECO:0000313" key="1">
    <source>
        <dbReference type="EMBL" id="KAF9583020.1"/>
    </source>
</evidence>
<protein>
    <submittedName>
        <fullName evidence="1">Uncharacterized protein</fullName>
    </submittedName>
</protein>
<reference evidence="1" key="1">
    <citation type="journal article" date="2020" name="Fungal Divers.">
        <title>Resolving the Mortierellaceae phylogeny through synthesis of multi-gene phylogenetics and phylogenomics.</title>
        <authorList>
            <person name="Vandepol N."/>
            <person name="Liber J."/>
            <person name="Desiro A."/>
            <person name="Na H."/>
            <person name="Kennedy M."/>
            <person name="Barry K."/>
            <person name="Grigoriev I.V."/>
            <person name="Miller A.N."/>
            <person name="O'Donnell K."/>
            <person name="Stajich J.E."/>
            <person name="Bonito G."/>
        </authorList>
    </citation>
    <scope>NUCLEOTIDE SEQUENCE</scope>
    <source>
        <strain evidence="1">KOD1015</strain>
    </source>
</reference>
<proteinExistence type="predicted"/>
<evidence type="ECO:0000313" key="2">
    <source>
        <dbReference type="Proteomes" id="UP000780801"/>
    </source>
</evidence>
<organism evidence="1 2">
    <name type="scientific">Lunasporangiospora selenospora</name>
    <dbReference type="NCBI Taxonomy" id="979761"/>
    <lineage>
        <taxon>Eukaryota</taxon>
        <taxon>Fungi</taxon>
        <taxon>Fungi incertae sedis</taxon>
        <taxon>Mucoromycota</taxon>
        <taxon>Mortierellomycotina</taxon>
        <taxon>Mortierellomycetes</taxon>
        <taxon>Mortierellales</taxon>
        <taxon>Mortierellaceae</taxon>
        <taxon>Lunasporangiospora</taxon>
    </lineage>
</organism>
<dbReference type="EMBL" id="JAABOA010000840">
    <property type="protein sequence ID" value="KAF9583020.1"/>
    <property type="molecule type" value="Genomic_DNA"/>
</dbReference>
<sequence>MSFPLIATAEGLAHANVIPIASAAQSQLYEQTPIDEADLTLFKTICADFEDITCNDLHFHFSRILGIKYLDEVNATHNPRNANLSSQLSCRLNPQQPKPQLVMMDQNQHPHWVRGIVWGASLRLIISFPVQITESIPTLSGTRHPIHVHFLYLSASPQTYLSDEALRVMGIEDVVVLGQSHERSSTGSLRLPLKIGGYTLLVARSPTEAHFAHLNILGQDFVQQTGAHVFFGGDIPRFEISFP</sequence>
<dbReference type="OrthoDB" id="422081at2759"/>
<dbReference type="Proteomes" id="UP000780801">
    <property type="component" value="Unassembled WGS sequence"/>
</dbReference>
<gene>
    <name evidence="1" type="ORF">BGW38_010415</name>
</gene>
<keyword evidence="2" id="KW-1185">Reference proteome</keyword>
<dbReference type="AlphaFoldDB" id="A0A9P6FW94"/>
<accession>A0A9P6FW94</accession>